<keyword evidence="2" id="KW-1185">Reference proteome</keyword>
<protein>
    <submittedName>
        <fullName evidence="1">Uncharacterized protein</fullName>
    </submittedName>
</protein>
<gene>
    <name evidence="1" type="ORF">BV22DRAFT_1042572</name>
</gene>
<evidence type="ECO:0000313" key="1">
    <source>
        <dbReference type="EMBL" id="KAH7931215.1"/>
    </source>
</evidence>
<sequence>MDTRTLKDRSRGYGGGPLDLEVNVAAVAVLAFANMKADQSDASVTYRPIPDCSVFGQSTPTQSPCFNEAQRFIARTCLAPEIEYVLGSAISQISLAVEETPCDRPEGIWFLAFDCKFPYLEYRLHEVQDVRKQLIKEVSATNALVVALGGFRPSKVLITVRVDPEILPVRSPRRLESREGGRPDRRSAEYHQVPLLSASS</sequence>
<organism evidence="1 2">
    <name type="scientific">Leucogyrophana mollusca</name>
    <dbReference type="NCBI Taxonomy" id="85980"/>
    <lineage>
        <taxon>Eukaryota</taxon>
        <taxon>Fungi</taxon>
        <taxon>Dikarya</taxon>
        <taxon>Basidiomycota</taxon>
        <taxon>Agaricomycotina</taxon>
        <taxon>Agaricomycetes</taxon>
        <taxon>Agaricomycetidae</taxon>
        <taxon>Boletales</taxon>
        <taxon>Boletales incertae sedis</taxon>
        <taxon>Leucogyrophana</taxon>
    </lineage>
</organism>
<proteinExistence type="predicted"/>
<dbReference type="EMBL" id="MU266327">
    <property type="protein sequence ID" value="KAH7931215.1"/>
    <property type="molecule type" value="Genomic_DNA"/>
</dbReference>
<reference evidence="1" key="1">
    <citation type="journal article" date="2021" name="New Phytol.">
        <title>Evolutionary innovations through gain and loss of genes in the ectomycorrhizal Boletales.</title>
        <authorList>
            <person name="Wu G."/>
            <person name="Miyauchi S."/>
            <person name="Morin E."/>
            <person name="Kuo A."/>
            <person name="Drula E."/>
            <person name="Varga T."/>
            <person name="Kohler A."/>
            <person name="Feng B."/>
            <person name="Cao Y."/>
            <person name="Lipzen A."/>
            <person name="Daum C."/>
            <person name="Hundley H."/>
            <person name="Pangilinan J."/>
            <person name="Johnson J."/>
            <person name="Barry K."/>
            <person name="LaButti K."/>
            <person name="Ng V."/>
            <person name="Ahrendt S."/>
            <person name="Min B."/>
            <person name="Choi I.G."/>
            <person name="Park H."/>
            <person name="Plett J.M."/>
            <person name="Magnuson J."/>
            <person name="Spatafora J.W."/>
            <person name="Nagy L.G."/>
            <person name="Henrissat B."/>
            <person name="Grigoriev I.V."/>
            <person name="Yang Z.L."/>
            <person name="Xu J."/>
            <person name="Martin F.M."/>
        </authorList>
    </citation>
    <scope>NUCLEOTIDE SEQUENCE</scope>
    <source>
        <strain evidence="1">KUC20120723A-06</strain>
    </source>
</reference>
<accession>A0ACB8BZP2</accession>
<evidence type="ECO:0000313" key="2">
    <source>
        <dbReference type="Proteomes" id="UP000790709"/>
    </source>
</evidence>
<dbReference type="Proteomes" id="UP000790709">
    <property type="component" value="Unassembled WGS sequence"/>
</dbReference>
<name>A0ACB8BZP2_9AGAM</name>
<comment type="caution">
    <text evidence="1">The sequence shown here is derived from an EMBL/GenBank/DDBJ whole genome shotgun (WGS) entry which is preliminary data.</text>
</comment>